<evidence type="ECO:0000256" key="1">
    <source>
        <dbReference type="SAM" id="MobiDB-lite"/>
    </source>
</evidence>
<evidence type="ECO:0000313" key="3">
    <source>
        <dbReference type="Proteomes" id="UP000003639"/>
    </source>
</evidence>
<protein>
    <submittedName>
        <fullName evidence="2">Uncharacterized protein</fullName>
    </submittedName>
</protein>
<keyword evidence="3" id="KW-1185">Reference proteome</keyword>
<dbReference type="Proteomes" id="UP000003639">
    <property type="component" value="Unassembled WGS sequence"/>
</dbReference>
<organism evidence="2 3">
    <name type="scientific">Pseudoflavonifractor capillosus ATCC 29799</name>
    <dbReference type="NCBI Taxonomy" id="411467"/>
    <lineage>
        <taxon>Bacteria</taxon>
        <taxon>Bacillati</taxon>
        <taxon>Bacillota</taxon>
        <taxon>Clostridia</taxon>
        <taxon>Eubacteriales</taxon>
        <taxon>Oscillospiraceae</taxon>
        <taxon>Pseudoflavonifractor</taxon>
    </lineage>
</organism>
<sequence>MSGLGKTRSGQAQGRRNNFADLKHIMQMHSGDVNMYSEK</sequence>
<proteinExistence type="predicted"/>
<comment type="caution">
    <text evidence="2">The sequence shown here is derived from an EMBL/GenBank/DDBJ whole genome shotgun (WGS) entry which is preliminary data.</text>
</comment>
<dbReference type="AlphaFoldDB" id="A6NQT3"/>
<dbReference type="STRING" id="411467.BACCAP_00554"/>
<name>A6NQT3_9FIRM</name>
<gene>
    <name evidence="2" type="ORF">BACCAP_00554</name>
</gene>
<feature type="region of interest" description="Disordered" evidence="1">
    <location>
        <begin position="1"/>
        <end position="20"/>
    </location>
</feature>
<reference evidence="2 3" key="1">
    <citation type="submission" date="2007-04" db="EMBL/GenBank/DDBJ databases">
        <authorList>
            <person name="Fulton L."/>
            <person name="Clifton S."/>
            <person name="Fulton B."/>
            <person name="Xu J."/>
            <person name="Minx P."/>
            <person name="Pepin K.H."/>
            <person name="Johnson M."/>
            <person name="Thiruvilangam P."/>
            <person name="Bhonagiri V."/>
            <person name="Nash W.E."/>
            <person name="Mardis E.R."/>
            <person name="Wilson R.K."/>
        </authorList>
    </citation>
    <scope>NUCLEOTIDE SEQUENCE [LARGE SCALE GENOMIC DNA]</scope>
    <source>
        <strain evidence="2 3">ATCC 29799</strain>
    </source>
</reference>
<reference evidence="2 3" key="2">
    <citation type="submission" date="2007-06" db="EMBL/GenBank/DDBJ databases">
        <title>Draft genome sequence of Pseudoflavonifractor capillosus ATCC 29799.</title>
        <authorList>
            <person name="Sudarsanam P."/>
            <person name="Ley R."/>
            <person name="Guruge J."/>
            <person name="Turnbaugh P.J."/>
            <person name="Mahowald M."/>
            <person name="Liep D."/>
            <person name="Gordon J."/>
        </authorList>
    </citation>
    <scope>NUCLEOTIDE SEQUENCE [LARGE SCALE GENOMIC DNA]</scope>
    <source>
        <strain evidence="2 3">ATCC 29799</strain>
    </source>
</reference>
<accession>A6NQT3</accession>
<evidence type="ECO:0000313" key="2">
    <source>
        <dbReference type="EMBL" id="EDN01429.1"/>
    </source>
</evidence>
<dbReference type="EMBL" id="AAXG02000005">
    <property type="protein sequence ID" value="EDN01429.1"/>
    <property type="molecule type" value="Genomic_DNA"/>
</dbReference>